<dbReference type="Pfam" id="PF00226">
    <property type="entry name" value="DnaJ"/>
    <property type="match status" value="1"/>
</dbReference>
<proteinExistence type="predicted"/>
<reference evidence="2 3" key="1">
    <citation type="submission" date="2020-08" db="EMBL/GenBank/DDBJ databases">
        <authorList>
            <person name="Liu G."/>
            <person name="Sun C."/>
        </authorList>
    </citation>
    <scope>NUCLEOTIDE SEQUENCE [LARGE SCALE GENOMIC DNA]</scope>
    <source>
        <strain evidence="2 3">OT19</strain>
    </source>
</reference>
<organism evidence="2 3">
    <name type="scientific">Croceicoccus marinus</name>
    <dbReference type="NCBI Taxonomy" id="450378"/>
    <lineage>
        <taxon>Bacteria</taxon>
        <taxon>Pseudomonadati</taxon>
        <taxon>Pseudomonadota</taxon>
        <taxon>Alphaproteobacteria</taxon>
        <taxon>Sphingomonadales</taxon>
        <taxon>Erythrobacteraceae</taxon>
        <taxon>Croceicoccus</taxon>
    </lineage>
</organism>
<dbReference type="PROSITE" id="PS50076">
    <property type="entry name" value="DNAJ_2"/>
    <property type="match status" value="1"/>
</dbReference>
<dbReference type="SUPFAM" id="SSF46565">
    <property type="entry name" value="Chaperone J-domain"/>
    <property type="match status" value="1"/>
</dbReference>
<dbReference type="EMBL" id="CP060052">
    <property type="protein sequence ID" value="QNE05396.1"/>
    <property type="molecule type" value="Genomic_DNA"/>
</dbReference>
<feature type="domain" description="J" evidence="1">
    <location>
        <begin position="37"/>
        <end position="94"/>
    </location>
</feature>
<evidence type="ECO:0000259" key="1">
    <source>
        <dbReference type="PROSITE" id="PS50076"/>
    </source>
</evidence>
<evidence type="ECO:0000313" key="3">
    <source>
        <dbReference type="Proteomes" id="UP000515297"/>
    </source>
</evidence>
<gene>
    <name evidence="2" type="ORF">H4O24_01400</name>
</gene>
<dbReference type="Proteomes" id="UP000515297">
    <property type="component" value="Chromosome"/>
</dbReference>
<dbReference type="Gene3D" id="1.10.287.110">
    <property type="entry name" value="DnaJ domain"/>
    <property type="match status" value="1"/>
</dbReference>
<dbReference type="AlphaFoldDB" id="A0A7G6VUI1"/>
<protein>
    <submittedName>
        <fullName evidence="2">Molecular chaperone DnaJ</fullName>
    </submittedName>
</protein>
<dbReference type="InterPro" id="IPR001623">
    <property type="entry name" value="DnaJ_domain"/>
</dbReference>
<dbReference type="OrthoDB" id="9811070at2"/>
<dbReference type="InterPro" id="IPR036869">
    <property type="entry name" value="J_dom_sf"/>
</dbReference>
<dbReference type="RefSeq" id="WP_083987450.1">
    <property type="nucleotide sequence ID" value="NZ_CP019602.1"/>
</dbReference>
<name>A0A7G6VUI1_9SPHN</name>
<sequence length="94" mass="10887">MKFLVLAILALVVFRMVFHKWPWEMWRASEQAQQLAQARVLLGVDRNASREDILAAHRRLIRTAHPDKGGSPEEVFRIDAARDILLEQTVPTKR</sequence>
<evidence type="ECO:0000313" key="2">
    <source>
        <dbReference type="EMBL" id="QNE05396.1"/>
    </source>
</evidence>
<dbReference type="CDD" id="cd06257">
    <property type="entry name" value="DnaJ"/>
    <property type="match status" value="1"/>
</dbReference>
<accession>A0A7G6VUI1</accession>